<feature type="transmembrane region" description="Helical" evidence="6">
    <location>
        <begin position="216"/>
        <end position="239"/>
    </location>
</feature>
<protein>
    <submittedName>
        <fullName evidence="7">Flippase-like domain-containing protein</fullName>
    </submittedName>
</protein>
<dbReference type="InterPro" id="IPR022791">
    <property type="entry name" value="L-PG_synthase/AglD"/>
</dbReference>
<dbReference type="PANTHER" id="PTHR40277:SF1">
    <property type="entry name" value="BLL5419 PROTEIN"/>
    <property type="match status" value="1"/>
</dbReference>
<feature type="transmembrane region" description="Helical" evidence="6">
    <location>
        <begin position="153"/>
        <end position="171"/>
    </location>
</feature>
<keyword evidence="5 6" id="KW-0472">Membrane</keyword>
<keyword evidence="2" id="KW-1003">Cell membrane</keyword>
<sequence>MPIKESVKSFFKLFIKIAVTAVCLWYVSRKIDWGKSFDIIQHSNWLWLFVAVILFTASKIVSAFRLNIYFKNINVQLSQTQNLKLYWLGMFYNLFLPGGIGGDAYKVILLNRTYQYPAKQLTAAVLLDRISGVVGLGILAVIYYYFVFSGANYSLALLIALPVGIAAYYFFVQKIFPSFIKGFWPTLWLGLSVQALQVLCAYTIMLALHISEHQTVYILLFLLSSIVAILPLTIGGLGAREVVFLWGSNTLLHLTNDPTPVSISISFYLITLVISFIGLYWVYKNPVQKPQ</sequence>
<dbReference type="GO" id="GO:0005886">
    <property type="term" value="C:plasma membrane"/>
    <property type="evidence" value="ECO:0007669"/>
    <property type="project" value="UniProtKB-SubCell"/>
</dbReference>
<dbReference type="AlphaFoldDB" id="A0A5B8V2Z4"/>
<evidence type="ECO:0000256" key="6">
    <source>
        <dbReference type="SAM" id="Phobius"/>
    </source>
</evidence>
<dbReference type="NCBIfam" id="TIGR00374">
    <property type="entry name" value="flippase-like domain"/>
    <property type="match status" value="1"/>
</dbReference>
<evidence type="ECO:0000313" key="7">
    <source>
        <dbReference type="EMBL" id="QEC65887.1"/>
    </source>
</evidence>
<evidence type="ECO:0000313" key="8">
    <source>
        <dbReference type="Proteomes" id="UP000321533"/>
    </source>
</evidence>
<keyword evidence="8" id="KW-1185">Reference proteome</keyword>
<dbReference type="Pfam" id="PF03706">
    <property type="entry name" value="LPG_synthase_TM"/>
    <property type="match status" value="1"/>
</dbReference>
<keyword evidence="4 6" id="KW-1133">Transmembrane helix</keyword>
<feature type="transmembrane region" description="Helical" evidence="6">
    <location>
        <begin position="85"/>
        <end position="105"/>
    </location>
</feature>
<dbReference type="RefSeq" id="WP_147187687.1">
    <property type="nucleotide sequence ID" value="NZ_CP042435.1"/>
</dbReference>
<feature type="transmembrane region" description="Helical" evidence="6">
    <location>
        <begin position="45"/>
        <end position="64"/>
    </location>
</feature>
<evidence type="ECO:0000256" key="2">
    <source>
        <dbReference type="ARBA" id="ARBA00022475"/>
    </source>
</evidence>
<feature type="transmembrane region" description="Helical" evidence="6">
    <location>
        <begin position="125"/>
        <end position="146"/>
    </location>
</feature>
<feature type="transmembrane region" description="Helical" evidence="6">
    <location>
        <begin position="259"/>
        <end position="283"/>
    </location>
</feature>
<dbReference type="EMBL" id="CP042435">
    <property type="protein sequence ID" value="QEC65887.1"/>
    <property type="molecule type" value="Genomic_DNA"/>
</dbReference>
<name>A0A5B8V2Z4_9BACT</name>
<evidence type="ECO:0000256" key="5">
    <source>
        <dbReference type="ARBA" id="ARBA00023136"/>
    </source>
</evidence>
<evidence type="ECO:0000256" key="1">
    <source>
        <dbReference type="ARBA" id="ARBA00004651"/>
    </source>
</evidence>
<keyword evidence="3 6" id="KW-0812">Transmembrane</keyword>
<comment type="subcellular location">
    <subcellularLocation>
        <location evidence="1">Cell membrane</location>
        <topology evidence="1">Multi-pass membrane protein</topology>
    </subcellularLocation>
</comment>
<gene>
    <name evidence="7" type="ORF">FRZ67_00685</name>
</gene>
<accession>A0A5B8V2Z4</accession>
<dbReference type="OrthoDB" id="1123508at2"/>
<dbReference type="KEGG" id="pgin:FRZ67_00685"/>
<organism evidence="7 8">
    <name type="scientific">Panacibacter ginsenosidivorans</name>
    <dbReference type="NCBI Taxonomy" id="1813871"/>
    <lineage>
        <taxon>Bacteria</taxon>
        <taxon>Pseudomonadati</taxon>
        <taxon>Bacteroidota</taxon>
        <taxon>Chitinophagia</taxon>
        <taxon>Chitinophagales</taxon>
        <taxon>Chitinophagaceae</taxon>
        <taxon>Panacibacter</taxon>
    </lineage>
</organism>
<feature type="transmembrane region" description="Helical" evidence="6">
    <location>
        <begin position="183"/>
        <end position="204"/>
    </location>
</feature>
<dbReference type="PANTHER" id="PTHR40277">
    <property type="entry name" value="BLL5419 PROTEIN"/>
    <property type="match status" value="1"/>
</dbReference>
<reference evidence="7 8" key="1">
    <citation type="journal article" date="2016" name="Int. J. Syst. Evol. Microbiol.">
        <title>Panacibacter ginsenosidivorans gen. nov., sp. nov., with ginsenoside converting activity isolated from soil of a ginseng field.</title>
        <authorList>
            <person name="Siddiqi M.Z."/>
            <person name="Muhammad Shafi S."/>
            <person name="Choi K.D."/>
            <person name="Im W.T."/>
        </authorList>
    </citation>
    <scope>NUCLEOTIDE SEQUENCE [LARGE SCALE GENOMIC DNA]</scope>
    <source>
        <strain evidence="7 8">Gsoil1550</strain>
    </source>
</reference>
<evidence type="ECO:0000256" key="3">
    <source>
        <dbReference type="ARBA" id="ARBA00022692"/>
    </source>
</evidence>
<evidence type="ECO:0000256" key="4">
    <source>
        <dbReference type="ARBA" id="ARBA00022989"/>
    </source>
</evidence>
<proteinExistence type="predicted"/>
<dbReference type="Proteomes" id="UP000321533">
    <property type="component" value="Chromosome"/>
</dbReference>